<gene>
    <name evidence="1" type="ORF">ERS852425_03288</name>
</gene>
<dbReference type="Pfam" id="PF19503">
    <property type="entry name" value="DUF6037"/>
    <property type="match status" value="1"/>
</dbReference>
<name>A0A173UY95_ANAHA</name>
<organism evidence="1 2">
    <name type="scientific">Anaerostipes hadrus</name>
    <dbReference type="NCBI Taxonomy" id="649756"/>
    <lineage>
        <taxon>Bacteria</taxon>
        <taxon>Bacillati</taxon>
        <taxon>Bacillota</taxon>
        <taxon>Clostridia</taxon>
        <taxon>Lachnospirales</taxon>
        <taxon>Lachnospiraceae</taxon>
        <taxon>Anaerostipes</taxon>
    </lineage>
</organism>
<dbReference type="RefSeq" id="WP_044923466.1">
    <property type="nucleotide sequence ID" value="NZ_CYXT01000045.1"/>
</dbReference>
<dbReference type="Proteomes" id="UP000095598">
    <property type="component" value="Unassembled WGS sequence"/>
</dbReference>
<protein>
    <submittedName>
        <fullName evidence="1">Uncharacterized protein</fullName>
    </submittedName>
</protein>
<evidence type="ECO:0000313" key="1">
    <source>
        <dbReference type="EMBL" id="CUN19999.1"/>
    </source>
</evidence>
<dbReference type="InterPro" id="IPR046100">
    <property type="entry name" value="DUF6037"/>
</dbReference>
<evidence type="ECO:0000313" key="2">
    <source>
        <dbReference type="Proteomes" id="UP000095598"/>
    </source>
</evidence>
<dbReference type="AlphaFoldDB" id="A0A173UY95"/>
<reference evidence="1 2" key="1">
    <citation type="submission" date="2015-09" db="EMBL/GenBank/DDBJ databases">
        <authorList>
            <consortium name="Pathogen Informatics"/>
        </authorList>
    </citation>
    <scope>NUCLEOTIDE SEQUENCE [LARGE SCALE GENOMIC DNA]</scope>
    <source>
        <strain evidence="1 2">2789STDY5608868</strain>
    </source>
</reference>
<sequence length="215" mass="25263">MSMLNLRHLIDDMKANLRVITAFDFSYKGKNYVVVCEDISKQPDEEKPKKYKYYIAKLTFIDYNDESRTLTVLANTKYFDGVSTAQFRAFFGIEYGNNLGDIFQQFYSYFSKSIPEQVPKNLNKTQTSSCVKQLNQKKGETDGQYCFNVFRNGKDSKQRQKHRSCYNADKARLLRPTLFNHFKKDSTISFCFTTDKSKEKKDLELIHIFAEREKN</sequence>
<accession>A0A173UY95</accession>
<dbReference type="EMBL" id="CYXT01000045">
    <property type="protein sequence ID" value="CUN19999.1"/>
    <property type="molecule type" value="Genomic_DNA"/>
</dbReference>
<proteinExistence type="predicted"/>